<comment type="caution">
    <text evidence="15">The sequence shown here is derived from an EMBL/GenBank/DDBJ whole genome shotgun (WGS) entry which is preliminary data.</text>
</comment>
<dbReference type="NCBIfam" id="TIGR01143">
    <property type="entry name" value="murF"/>
    <property type="match status" value="1"/>
</dbReference>
<keyword evidence="9 10" id="KW-0961">Cell wall biogenesis/degradation</keyword>
<dbReference type="UniPathway" id="UPA00219"/>
<dbReference type="InterPro" id="IPR005863">
    <property type="entry name" value="UDP-N-AcMur_synth"/>
</dbReference>
<dbReference type="InterPro" id="IPR004101">
    <property type="entry name" value="Mur_ligase_C"/>
</dbReference>
<keyword evidence="16" id="KW-1185">Reference proteome</keyword>
<dbReference type="Proteomes" id="UP000429644">
    <property type="component" value="Unassembled WGS sequence"/>
</dbReference>
<keyword evidence="6 10" id="KW-0133">Cell shape</keyword>
<reference evidence="15 16" key="1">
    <citation type="submission" date="2019-10" db="EMBL/GenBank/DDBJ databases">
        <title>Georgenia wutianyii sp. nov. and Georgenia yuyongxinii sp. nov. isolated from plateau pika (Ochotona curzoniae) in the Qinghai-Tibet plateau of China.</title>
        <authorList>
            <person name="Tian Z."/>
        </authorList>
    </citation>
    <scope>NUCLEOTIDE SEQUENCE [LARGE SCALE GENOMIC DNA]</scope>
    <source>
        <strain evidence="15 16">JCM 15130</strain>
    </source>
</reference>
<comment type="catalytic activity">
    <reaction evidence="10 11">
        <text>D-alanyl-D-alanine + UDP-N-acetyl-alpha-D-muramoyl-L-alanyl-gamma-D-glutamyl-meso-2,6-diaminopimelate + ATP = UDP-N-acetyl-alpha-D-muramoyl-L-alanyl-gamma-D-glutamyl-meso-2,6-diaminopimeloyl-D-alanyl-D-alanine + ADP + phosphate + H(+)</text>
        <dbReference type="Rhea" id="RHEA:28374"/>
        <dbReference type="ChEBI" id="CHEBI:15378"/>
        <dbReference type="ChEBI" id="CHEBI:30616"/>
        <dbReference type="ChEBI" id="CHEBI:43474"/>
        <dbReference type="ChEBI" id="CHEBI:57822"/>
        <dbReference type="ChEBI" id="CHEBI:61386"/>
        <dbReference type="ChEBI" id="CHEBI:83905"/>
        <dbReference type="ChEBI" id="CHEBI:456216"/>
        <dbReference type="EC" id="6.3.2.10"/>
    </reaction>
</comment>
<keyword evidence="7 10" id="KW-0573">Peptidoglycan synthesis</keyword>
<dbReference type="GO" id="GO:0009252">
    <property type="term" value="P:peptidoglycan biosynthetic process"/>
    <property type="evidence" value="ECO:0007669"/>
    <property type="project" value="UniProtKB-UniRule"/>
</dbReference>
<dbReference type="SUPFAM" id="SSF63418">
    <property type="entry name" value="MurE/MurF N-terminal domain"/>
    <property type="match status" value="1"/>
</dbReference>
<organism evidence="15 16">
    <name type="scientific">Georgenia ruanii</name>
    <dbReference type="NCBI Taxonomy" id="348442"/>
    <lineage>
        <taxon>Bacteria</taxon>
        <taxon>Bacillati</taxon>
        <taxon>Actinomycetota</taxon>
        <taxon>Actinomycetes</taxon>
        <taxon>Micrococcales</taxon>
        <taxon>Bogoriellaceae</taxon>
        <taxon>Georgenia</taxon>
    </lineage>
</organism>
<keyword evidence="8 10" id="KW-0131">Cell cycle</keyword>
<keyword evidence="4 10" id="KW-0547">Nucleotide-binding</keyword>
<comment type="function">
    <text evidence="10 11">Involved in cell wall formation. Catalyzes the final step in the synthesis of UDP-N-acetylmuramoyl-pentapeptide, the precursor of murein.</text>
</comment>
<evidence type="ECO:0000256" key="4">
    <source>
        <dbReference type="ARBA" id="ARBA00022741"/>
    </source>
</evidence>
<dbReference type="InterPro" id="IPR036565">
    <property type="entry name" value="Mur-like_cat_sf"/>
</dbReference>
<dbReference type="EC" id="6.3.2.10" evidence="10 11"/>
<accession>A0A7J9UTE8</accession>
<evidence type="ECO:0000259" key="14">
    <source>
        <dbReference type="Pfam" id="PF08245"/>
    </source>
</evidence>
<dbReference type="HAMAP" id="MF_02019">
    <property type="entry name" value="MurF"/>
    <property type="match status" value="1"/>
</dbReference>
<name>A0A7J9UTE8_9MICO</name>
<dbReference type="InterPro" id="IPR051046">
    <property type="entry name" value="MurCDEF_CellWall_CoF430Synth"/>
</dbReference>
<proteinExistence type="inferred from homology"/>
<evidence type="ECO:0000256" key="7">
    <source>
        <dbReference type="ARBA" id="ARBA00022984"/>
    </source>
</evidence>
<dbReference type="GO" id="GO:0005737">
    <property type="term" value="C:cytoplasm"/>
    <property type="evidence" value="ECO:0007669"/>
    <property type="project" value="UniProtKB-SubCell"/>
</dbReference>
<dbReference type="RefSeq" id="WP_152229601.1">
    <property type="nucleotide sequence ID" value="NZ_BAAAOT010000001.1"/>
</dbReference>
<keyword evidence="2 10" id="KW-0436">Ligase</keyword>
<dbReference type="GO" id="GO:0008360">
    <property type="term" value="P:regulation of cell shape"/>
    <property type="evidence" value="ECO:0007669"/>
    <property type="project" value="UniProtKB-KW"/>
</dbReference>
<feature type="domain" description="Mur ligase N-terminal catalytic" evidence="12">
    <location>
        <begin position="31"/>
        <end position="100"/>
    </location>
</feature>
<dbReference type="Pfam" id="PF08245">
    <property type="entry name" value="Mur_ligase_M"/>
    <property type="match status" value="1"/>
</dbReference>
<comment type="subcellular location">
    <subcellularLocation>
        <location evidence="10 11">Cytoplasm</location>
    </subcellularLocation>
</comment>
<evidence type="ECO:0000256" key="3">
    <source>
        <dbReference type="ARBA" id="ARBA00022618"/>
    </source>
</evidence>
<dbReference type="Gene3D" id="3.40.1390.10">
    <property type="entry name" value="MurE/MurF, N-terminal domain"/>
    <property type="match status" value="1"/>
</dbReference>
<evidence type="ECO:0000256" key="9">
    <source>
        <dbReference type="ARBA" id="ARBA00023316"/>
    </source>
</evidence>
<evidence type="ECO:0000313" key="16">
    <source>
        <dbReference type="Proteomes" id="UP000429644"/>
    </source>
</evidence>
<dbReference type="Pfam" id="PF02875">
    <property type="entry name" value="Mur_ligase_C"/>
    <property type="match status" value="1"/>
</dbReference>
<evidence type="ECO:0000256" key="10">
    <source>
        <dbReference type="HAMAP-Rule" id="MF_02019"/>
    </source>
</evidence>
<keyword evidence="3 10" id="KW-0132">Cell division</keyword>
<evidence type="ECO:0000256" key="8">
    <source>
        <dbReference type="ARBA" id="ARBA00023306"/>
    </source>
</evidence>
<feature type="binding site" evidence="10">
    <location>
        <begin position="122"/>
        <end position="128"/>
    </location>
    <ligand>
        <name>ATP</name>
        <dbReference type="ChEBI" id="CHEBI:30616"/>
    </ligand>
</feature>
<feature type="domain" description="Mur ligase C-terminal" evidence="13">
    <location>
        <begin position="329"/>
        <end position="458"/>
    </location>
</feature>
<dbReference type="PANTHER" id="PTHR43024">
    <property type="entry name" value="UDP-N-ACETYLMURAMOYL-TRIPEPTIDE--D-ALANYL-D-ALANINE LIGASE"/>
    <property type="match status" value="1"/>
</dbReference>
<dbReference type="Gene3D" id="3.40.1190.10">
    <property type="entry name" value="Mur-like, catalytic domain"/>
    <property type="match status" value="1"/>
</dbReference>
<evidence type="ECO:0000259" key="13">
    <source>
        <dbReference type="Pfam" id="PF02875"/>
    </source>
</evidence>
<evidence type="ECO:0000256" key="6">
    <source>
        <dbReference type="ARBA" id="ARBA00022960"/>
    </source>
</evidence>
<dbReference type="PANTHER" id="PTHR43024:SF1">
    <property type="entry name" value="UDP-N-ACETYLMURAMOYL-TRIPEPTIDE--D-ALANYL-D-ALANINE LIGASE"/>
    <property type="match status" value="1"/>
</dbReference>
<dbReference type="InterPro" id="IPR035911">
    <property type="entry name" value="MurE/MurF_N"/>
</dbReference>
<dbReference type="Pfam" id="PF01225">
    <property type="entry name" value="Mur_ligase"/>
    <property type="match status" value="1"/>
</dbReference>
<dbReference type="InterPro" id="IPR013221">
    <property type="entry name" value="Mur_ligase_cen"/>
</dbReference>
<dbReference type="GO" id="GO:0005524">
    <property type="term" value="F:ATP binding"/>
    <property type="evidence" value="ECO:0007669"/>
    <property type="project" value="UniProtKB-UniRule"/>
</dbReference>
<evidence type="ECO:0000259" key="12">
    <source>
        <dbReference type="Pfam" id="PF01225"/>
    </source>
</evidence>
<evidence type="ECO:0000256" key="11">
    <source>
        <dbReference type="RuleBase" id="RU004136"/>
    </source>
</evidence>
<dbReference type="AlphaFoldDB" id="A0A7J9UTE8"/>
<dbReference type="SUPFAM" id="SSF53623">
    <property type="entry name" value="MurD-like peptide ligases, catalytic domain"/>
    <property type="match status" value="1"/>
</dbReference>
<comment type="pathway">
    <text evidence="10 11">Cell wall biogenesis; peptidoglycan biosynthesis.</text>
</comment>
<dbReference type="GO" id="GO:0051301">
    <property type="term" value="P:cell division"/>
    <property type="evidence" value="ECO:0007669"/>
    <property type="project" value="UniProtKB-KW"/>
</dbReference>
<comment type="similarity">
    <text evidence="10">Belongs to the MurCDEF family. MurF subfamily.</text>
</comment>
<protein>
    <recommendedName>
        <fullName evidence="10 11">UDP-N-acetylmuramoyl-tripeptide--D-alanyl-D-alanine ligase</fullName>
        <ecNumber evidence="10 11">6.3.2.10</ecNumber>
    </recommendedName>
    <alternativeName>
        <fullName evidence="10">D-alanyl-D-alanine-adding enzyme</fullName>
    </alternativeName>
</protein>
<keyword evidence="1 10" id="KW-0963">Cytoplasm</keyword>
<feature type="domain" description="Mur ligase central" evidence="14">
    <location>
        <begin position="120"/>
        <end position="306"/>
    </location>
</feature>
<dbReference type="Gene3D" id="3.90.190.20">
    <property type="entry name" value="Mur ligase, C-terminal domain"/>
    <property type="match status" value="1"/>
</dbReference>
<dbReference type="InterPro" id="IPR000713">
    <property type="entry name" value="Mur_ligase_N"/>
</dbReference>
<dbReference type="GO" id="GO:0047480">
    <property type="term" value="F:UDP-N-acetylmuramoyl-tripeptide-D-alanyl-D-alanine ligase activity"/>
    <property type="evidence" value="ECO:0007669"/>
    <property type="project" value="UniProtKB-UniRule"/>
</dbReference>
<dbReference type="InterPro" id="IPR036615">
    <property type="entry name" value="Mur_ligase_C_dom_sf"/>
</dbReference>
<keyword evidence="5 10" id="KW-0067">ATP-binding</keyword>
<sequence>MITMTLAEVAAVTGGHLAAEATDVVITGDVVTDSRAAGPGTLFAAFAGEHVDGHDYVAAALAAGAAGALVCDTGALAGVDPARLVVVDDVAAALGALARHVLAVLRAGRGADDPLRVVAVTGSVGKTTTKDLLARLLQPLGERIAPPGSFNNEIGLPLTVLRATRTTRTLVLEMGADHVGNIAYLTSVAPPDVAVVLVVGRAHLGEFGGIDNVARAKSELVTGLVPTGTAVLNADDPRVAAMAPLAPGRVVTFGRAAGDVRAEDVTLDDAGRAAFTLAARGERAAVRLALVGEHHVTNALAAAAVALELGLALPDVAAALAGAGAASPHRMDVRTRPDGVRIIDDSYNANPDSMRAGLRALVALAGPPDGAARRVAVLGEMLELGQDAAAEHAALGADAARLGVDVLLAVGAGTAPLADGARAAEARTEVLEVPDVDAARERLAGVLRPGDTVLLKGSNGSGIWRLADALLTEAAPADGVMPA</sequence>
<dbReference type="SUPFAM" id="SSF53244">
    <property type="entry name" value="MurD-like peptide ligases, peptide-binding domain"/>
    <property type="match status" value="1"/>
</dbReference>
<evidence type="ECO:0000256" key="5">
    <source>
        <dbReference type="ARBA" id="ARBA00022840"/>
    </source>
</evidence>
<evidence type="ECO:0000313" key="15">
    <source>
        <dbReference type="EMBL" id="MPV87034.1"/>
    </source>
</evidence>
<dbReference type="EMBL" id="WHPD01000003">
    <property type="protein sequence ID" value="MPV87034.1"/>
    <property type="molecule type" value="Genomic_DNA"/>
</dbReference>
<dbReference type="OrthoDB" id="9800958at2"/>
<evidence type="ECO:0000256" key="1">
    <source>
        <dbReference type="ARBA" id="ARBA00022490"/>
    </source>
</evidence>
<gene>
    <name evidence="10 15" type="primary">murF</name>
    <name evidence="15" type="ORF">GB882_00015</name>
</gene>
<dbReference type="GO" id="GO:0071555">
    <property type="term" value="P:cell wall organization"/>
    <property type="evidence" value="ECO:0007669"/>
    <property type="project" value="UniProtKB-KW"/>
</dbReference>
<evidence type="ECO:0000256" key="2">
    <source>
        <dbReference type="ARBA" id="ARBA00022598"/>
    </source>
</evidence>